<dbReference type="Proteomes" id="UP001064933">
    <property type="component" value="Chromosome"/>
</dbReference>
<reference evidence="2" key="1">
    <citation type="submission" date="2022-10" db="EMBL/GenBank/DDBJ databases">
        <title>Characterization and whole genome sequencing of a new Roseateles species, isolated from fresh water.</title>
        <authorList>
            <person name="Guliayeva D.Y."/>
            <person name="Akhremchuk A.E."/>
            <person name="Sikolenko M.A."/>
            <person name="Valentovich L.N."/>
            <person name="Sidarenka A.V."/>
        </authorList>
    </citation>
    <scope>NUCLEOTIDE SEQUENCE</scope>
    <source>
        <strain evidence="2">BIM B-1768</strain>
    </source>
</reference>
<gene>
    <name evidence="2" type="ORF">N4261_13600</name>
</gene>
<dbReference type="RefSeq" id="WP_261755840.1">
    <property type="nucleotide sequence ID" value="NZ_CP104562.2"/>
</dbReference>
<dbReference type="EMBL" id="CP104562">
    <property type="protein sequence ID" value="UXH76108.1"/>
    <property type="molecule type" value="Genomic_DNA"/>
</dbReference>
<organism evidence="2 3">
    <name type="scientific">Roseateles amylovorans</name>
    <dbReference type="NCBI Taxonomy" id="2978473"/>
    <lineage>
        <taxon>Bacteria</taxon>
        <taxon>Pseudomonadati</taxon>
        <taxon>Pseudomonadota</taxon>
        <taxon>Betaproteobacteria</taxon>
        <taxon>Burkholderiales</taxon>
        <taxon>Sphaerotilaceae</taxon>
        <taxon>Roseateles</taxon>
    </lineage>
</organism>
<dbReference type="Pfam" id="PF02585">
    <property type="entry name" value="PIG-L"/>
    <property type="match status" value="1"/>
</dbReference>
<keyword evidence="3" id="KW-1185">Reference proteome</keyword>
<evidence type="ECO:0000256" key="1">
    <source>
        <dbReference type="SAM" id="MobiDB-lite"/>
    </source>
</evidence>
<sequence length="321" mass="34227">MGPGRADAVDSTLDAADRPVQRRVILSPHPDDAVWSLGGAIAAWARHGEVLVVTVFDGEPPDDGAPAPSSVDPRARVGGSASRHDDADPAHRWRGLGAAPRRQQEDAVAIADLGAKLLPLGLREAAFRQEVDGRFSHSAPASLFASVDPGQWPDPSPALLERLRAVLRPDDLVIAPLAVGRHVDHCLVHRAARQLVPSPSFYMEFPYAETAEGPAVQQHLDTLGLRLGRVRLPVAWSPWVRAASRYRSQVLRLFGSGRVFAQQLARFAGVAADVAGAGATGSMWVVLPSTASGIATEAQNVASAEPATMDAACWIWSTRDR</sequence>
<accession>A0ABY6AUX5</accession>
<evidence type="ECO:0000313" key="2">
    <source>
        <dbReference type="EMBL" id="UXH76108.1"/>
    </source>
</evidence>
<dbReference type="SUPFAM" id="SSF102588">
    <property type="entry name" value="LmbE-like"/>
    <property type="match status" value="1"/>
</dbReference>
<feature type="region of interest" description="Disordered" evidence="1">
    <location>
        <begin position="57"/>
        <end position="101"/>
    </location>
</feature>
<dbReference type="InterPro" id="IPR024078">
    <property type="entry name" value="LmbE-like_dom_sf"/>
</dbReference>
<protein>
    <submittedName>
        <fullName evidence="2">PIG-L family deacetylase</fullName>
    </submittedName>
</protein>
<evidence type="ECO:0000313" key="3">
    <source>
        <dbReference type="Proteomes" id="UP001064933"/>
    </source>
</evidence>
<feature type="compositionally biased region" description="Basic and acidic residues" evidence="1">
    <location>
        <begin position="82"/>
        <end position="91"/>
    </location>
</feature>
<proteinExistence type="predicted"/>
<dbReference type="InterPro" id="IPR003737">
    <property type="entry name" value="GlcNAc_PI_deacetylase-related"/>
</dbReference>
<dbReference type="Gene3D" id="3.40.50.10320">
    <property type="entry name" value="LmbE-like"/>
    <property type="match status" value="1"/>
</dbReference>
<name>A0ABY6AUX5_9BURK</name>